<evidence type="ECO:0000313" key="2">
    <source>
        <dbReference type="Proteomes" id="UP001320706"/>
    </source>
</evidence>
<gene>
    <name evidence="1" type="primary">bem46_2</name>
    <name evidence="1" type="ORF">M8818_004799</name>
</gene>
<dbReference type="EMBL" id="JAMKPW020000023">
    <property type="protein sequence ID" value="KAK8205623.1"/>
    <property type="molecule type" value="Genomic_DNA"/>
</dbReference>
<organism evidence="1 2">
    <name type="scientific">Zalaria obscura</name>
    <dbReference type="NCBI Taxonomy" id="2024903"/>
    <lineage>
        <taxon>Eukaryota</taxon>
        <taxon>Fungi</taxon>
        <taxon>Dikarya</taxon>
        <taxon>Ascomycota</taxon>
        <taxon>Pezizomycotina</taxon>
        <taxon>Dothideomycetes</taxon>
        <taxon>Dothideomycetidae</taxon>
        <taxon>Dothideales</taxon>
        <taxon>Zalariaceae</taxon>
        <taxon>Zalaria</taxon>
    </lineage>
</organism>
<dbReference type="Proteomes" id="UP001320706">
    <property type="component" value="Unassembled WGS sequence"/>
</dbReference>
<comment type="caution">
    <text evidence="1">The sequence shown here is derived from an EMBL/GenBank/DDBJ whole genome shotgun (WGS) entry which is preliminary data.</text>
</comment>
<sequence length="308" mass="34145">MPLMAVGGLTGLLSGALYYYQKELIYPRNIPVGARTTVPNPSQFGITDFEDLRLPTPDGETLHAYLIRPPNKQHARNVTFLMFHGNAGNIGHRLPIARVLSNELGGNVLMLQYRGYGLSTGEPDEKGLSVDSQTGLDFIRGREDLNGSKIVVYGQSLGGAVGIGLVARNLEQGDVKALVLENTFLSIQKMIPSVMPAAKFLAPLCHQVWPSEKMLPQIKDIPILFLSGLRDEIVPPSHMKKLYDICQSKDKVWKELPHGDHNNTVAESGYFYFVEEFLKHRKPNAYGQTEFDGAVLQQSNRSTQSNQL</sequence>
<accession>A0ACC3SBK7</accession>
<proteinExistence type="predicted"/>
<keyword evidence="2" id="KW-1185">Reference proteome</keyword>
<reference evidence="1" key="1">
    <citation type="submission" date="2024-02" db="EMBL/GenBank/DDBJ databases">
        <title>Metagenome Assembled Genome of Zalaria obscura JY119.</title>
        <authorList>
            <person name="Vighnesh L."/>
            <person name="Jagadeeshwari U."/>
            <person name="Venkata Ramana C."/>
            <person name="Sasikala C."/>
        </authorList>
    </citation>
    <scope>NUCLEOTIDE SEQUENCE</scope>
    <source>
        <strain evidence="1">JY119</strain>
    </source>
</reference>
<protein>
    <submittedName>
        <fullName evidence="1">Bem46 protein, variant</fullName>
    </submittedName>
</protein>
<evidence type="ECO:0000313" key="1">
    <source>
        <dbReference type="EMBL" id="KAK8205623.1"/>
    </source>
</evidence>
<name>A0ACC3SBK7_9PEZI</name>